<accession>A0A4Q2RN81</accession>
<evidence type="ECO:0000256" key="4">
    <source>
        <dbReference type="ARBA" id="ARBA00022741"/>
    </source>
</evidence>
<dbReference type="GO" id="GO:0004674">
    <property type="term" value="F:protein serine/threonine kinase activity"/>
    <property type="evidence" value="ECO:0007669"/>
    <property type="project" value="UniProtKB-KW"/>
</dbReference>
<dbReference type="Pfam" id="PF00069">
    <property type="entry name" value="Pkinase"/>
    <property type="match status" value="1"/>
</dbReference>
<comment type="caution">
    <text evidence="8">The sequence shown here is derived from an EMBL/GenBank/DDBJ whole genome shotgun (WGS) entry which is preliminary data.</text>
</comment>
<reference evidence="8 9" key="1">
    <citation type="submission" date="2019-01" db="EMBL/GenBank/DDBJ databases">
        <title>Novel species of Nocardioides.</title>
        <authorList>
            <person name="Liu Q."/>
            <person name="Xin Y.-H."/>
        </authorList>
    </citation>
    <scope>NUCLEOTIDE SEQUENCE [LARGE SCALE GENOMIC DNA]</scope>
    <source>
        <strain evidence="8 9">CGMCC 4.6882</strain>
    </source>
</reference>
<dbReference type="AlphaFoldDB" id="A0A4Q2RN81"/>
<evidence type="ECO:0000256" key="2">
    <source>
        <dbReference type="ARBA" id="ARBA00022527"/>
    </source>
</evidence>
<dbReference type="PANTHER" id="PTHR43289:SF6">
    <property type="entry name" value="SERINE_THREONINE-PROTEIN KINASE NEKL-3"/>
    <property type="match status" value="1"/>
</dbReference>
<dbReference type="GO" id="GO:0005524">
    <property type="term" value="F:ATP binding"/>
    <property type="evidence" value="ECO:0007669"/>
    <property type="project" value="UniProtKB-KW"/>
</dbReference>
<keyword evidence="6" id="KW-0067">ATP-binding</keyword>
<protein>
    <recommendedName>
        <fullName evidence="1">non-specific serine/threonine protein kinase</fullName>
        <ecNumber evidence="1">2.7.11.1</ecNumber>
    </recommendedName>
</protein>
<keyword evidence="4" id="KW-0547">Nucleotide-binding</keyword>
<keyword evidence="9" id="KW-1185">Reference proteome</keyword>
<evidence type="ECO:0000313" key="9">
    <source>
        <dbReference type="Proteomes" id="UP000294071"/>
    </source>
</evidence>
<evidence type="ECO:0000256" key="6">
    <source>
        <dbReference type="ARBA" id="ARBA00022840"/>
    </source>
</evidence>
<dbReference type="RefSeq" id="WP_129402280.1">
    <property type="nucleotide sequence ID" value="NZ_SDWT01000005.1"/>
</dbReference>
<gene>
    <name evidence="8" type="ORF">EUA93_20865</name>
</gene>
<dbReference type="Gene3D" id="1.10.510.10">
    <property type="entry name" value="Transferase(Phosphotransferase) domain 1"/>
    <property type="match status" value="1"/>
</dbReference>
<keyword evidence="5 8" id="KW-0418">Kinase</keyword>
<dbReference type="EMBL" id="SDWT01000005">
    <property type="protein sequence ID" value="RYB90008.1"/>
    <property type="molecule type" value="Genomic_DNA"/>
</dbReference>
<feature type="domain" description="Protein kinase" evidence="7">
    <location>
        <begin position="25"/>
        <end position="281"/>
    </location>
</feature>
<evidence type="ECO:0000259" key="7">
    <source>
        <dbReference type="PROSITE" id="PS50011"/>
    </source>
</evidence>
<dbReference type="PROSITE" id="PS50011">
    <property type="entry name" value="PROTEIN_KINASE_DOM"/>
    <property type="match status" value="1"/>
</dbReference>
<name>A0A4Q2RN81_9ACTN</name>
<evidence type="ECO:0000313" key="8">
    <source>
        <dbReference type="EMBL" id="RYB90008.1"/>
    </source>
</evidence>
<dbReference type="Gene3D" id="3.30.200.20">
    <property type="entry name" value="Phosphorylase Kinase, domain 1"/>
    <property type="match status" value="1"/>
</dbReference>
<dbReference type="Proteomes" id="UP000294071">
    <property type="component" value="Unassembled WGS sequence"/>
</dbReference>
<dbReference type="InterPro" id="IPR011009">
    <property type="entry name" value="Kinase-like_dom_sf"/>
</dbReference>
<dbReference type="InterPro" id="IPR000719">
    <property type="entry name" value="Prot_kinase_dom"/>
</dbReference>
<sequence>MSALAVPMPDEPPVLAAGEEIATGYTVIGHLSRGSAVDVYEVWSEERLCSCVAKTIRPDRVDVARVRYRLLQEGWLLKVLAHPHLPRAFETVEGASPVVILETDVGPTLAELVSERRRPVEDLGHLGSQLASAVGYLHGQGYLHLDIHPGNVMVHGTRVTLVDLSIARPPGRVHRGLGTPAYLAPEQARGAMVTAATDVWGLGATLYEVATGVAPFAPLDESERVALDAGTFLQLQRPAPQVSRLRTHVPAPFADLVTACLAPDPADRPVVRDVLDRLDGLRRRGRRA</sequence>
<dbReference type="PANTHER" id="PTHR43289">
    <property type="entry name" value="MITOGEN-ACTIVATED PROTEIN KINASE KINASE KINASE 20-RELATED"/>
    <property type="match status" value="1"/>
</dbReference>
<dbReference type="OrthoDB" id="9762169at2"/>
<evidence type="ECO:0000256" key="1">
    <source>
        <dbReference type="ARBA" id="ARBA00012513"/>
    </source>
</evidence>
<dbReference type="EC" id="2.7.11.1" evidence="1"/>
<evidence type="ECO:0000256" key="3">
    <source>
        <dbReference type="ARBA" id="ARBA00022679"/>
    </source>
</evidence>
<evidence type="ECO:0000256" key="5">
    <source>
        <dbReference type="ARBA" id="ARBA00022777"/>
    </source>
</evidence>
<dbReference type="SUPFAM" id="SSF56112">
    <property type="entry name" value="Protein kinase-like (PK-like)"/>
    <property type="match status" value="1"/>
</dbReference>
<dbReference type="CDD" id="cd14014">
    <property type="entry name" value="STKc_PknB_like"/>
    <property type="match status" value="1"/>
</dbReference>
<keyword evidence="2 8" id="KW-0723">Serine/threonine-protein kinase</keyword>
<proteinExistence type="predicted"/>
<organism evidence="8 9">
    <name type="scientific">Nocardioides oleivorans</name>
    <dbReference type="NCBI Taxonomy" id="273676"/>
    <lineage>
        <taxon>Bacteria</taxon>
        <taxon>Bacillati</taxon>
        <taxon>Actinomycetota</taxon>
        <taxon>Actinomycetes</taxon>
        <taxon>Propionibacteriales</taxon>
        <taxon>Nocardioidaceae</taxon>
        <taxon>Nocardioides</taxon>
    </lineage>
</organism>
<keyword evidence="3" id="KW-0808">Transferase</keyword>